<proteinExistence type="predicted"/>
<dbReference type="PANTHER" id="PTHR34934">
    <property type="entry name" value="FLAVIN-DEPENDENT THYMIDYLATE SYNTHASE"/>
    <property type="match status" value="1"/>
</dbReference>
<comment type="caution">
    <text evidence="3">The sequence shown here is derived from an EMBL/GenBank/DDBJ whole genome shotgun (WGS) entry which is preliminary data.</text>
</comment>
<dbReference type="EMBL" id="JBHTLU010000046">
    <property type="protein sequence ID" value="MFD1224600.1"/>
    <property type="molecule type" value="Genomic_DNA"/>
</dbReference>
<dbReference type="InterPro" id="IPR003669">
    <property type="entry name" value="Thymidylate_synthase_ThyX"/>
</dbReference>
<gene>
    <name evidence="3" type="primary">thyX</name>
    <name evidence="3" type="ORF">ACFQ4B_31280</name>
</gene>
<dbReference type="CDD" id="cd20175">
    <property type="entry name" value="ThyX"/>
    <property type="match status" value="1"/>
</dbReference>
<feature type="region of interest" description="Disordered" evidence="2">
    <location>
        <begin position="117"/>
        <end position="136"/>
    </location>
</feature>
<keyword evidence="3" id="KW-0808">Transferase</keyword>
<name>A0ABW3UUV5_9BACL</name>
<keyword evidence="3" id="KW-0489">Methyltransferase</keyword>
<dbReference type="PANTHER" id="PTHR34934:SF1">
    <property type="entry name" value="FLAVIN-DEPENDENT THYMIDYLATE SYNTHASE"/>
    <property type="match status" value="1"/>
</dbReference>
<dbReference type="SUPFAM" id="SSF69796">
    <property type="entry name" value="Thymidylate synthase-complementing protein Thy1"/>
    <property type="match status" value="1"/>
</dbReference>
<dbReference type="GO" id="GO:0032259">
    <property type="term" value="P:methylation"/>
    <property type="evidence" value="ECO:0007669"/>
    <property type="project" value="UniProtKB-KW"/>
</dbReference>
<organism evidence="3 4">
    <name type="scientific">Paenibacillus vulneris</name>
    <dbReference type="NCBI Taxonomy" id="1133364"/>
    <lineage>
        <taxon>Bacteria</taxon>
        <taxon>Bacillati</taxon>
        <taxon>Bacillota</taxon>
        <taxon>Bacilli</taxon>
        <taxon>Bacillales</taxon>
        <taxon>Paenibacillaceae</taxon>
        <taxon>Paenibacillus</taxon>
    </lineage>
</organism>
<dbReference type="GO" id="GO:0050797">
    <property type="term" value="F:thymidylate synthase (FAD) activity"/>
    <property type="evidence" value="ECO:0007669"/>
    <property type="project" value="UniProtKB-EC"/>
</dbReference>
<accession>A0ABW3UUV5</accession>
<dbReference type="EC" id="2.1.1.148" evidence="1"/>
<dbReference type="Pfam" id="PF02511">
    <property type="entry name" value="Thy1"/>
    <property type="match status" value="1"/>
</dbReference>
<dbReference type="Gene3D" id="3.30.1360.170">
    <property type="match status" value="1"/>
</dbReference>
<evidence type="ECO:0000313" key="3">
    <source>
        <dbReference type="EMBL" id="MFD1224600.1"/>
    </source>
</evidence>
<evidence type="ECO:0000256" key="1">
    <source>
        <dbReference type="NCBIfam" id="TIGR02170"/>
    </source>
</evidence>
<dbReference type="NCBIfam" id="TIGR02170">
    <property type="entry name" value="thyX"/>
    <property type="match status" value="1"/>
</dbReference>
<dbReference type="PROSITE" id="PS51331">
    <property type="entry name" value="THYX"/>
    <property type="match status" value="1"/>
</dbReference>
<dbReference type="InterPro" id="IPR036098">
    <property type="entry name" value="Thymidylate_synthase_ThyX_sf"/>
</dbReference>
<keyword evidence="4" id="KW-1185">Reference proteome</keyword>
<dbReference type="Proteomes" id="UP001597180">
    <property type="component" value="Unassembled WGS sequence"/>
</dbReference>
<reference evidence="4" key="1">
    <citation type="journal article" date="2019" name="Int. J. Syst. Evol. Microbiol.">
        <title>The Global Catalogue of Microorganisms (GCM) 10K type strain sequencing project: providing services to taxonomists for standard genome sequencing and annotation.</title>
        <authorList>
            <consortium name="The Broad Institute Genomics Platform"/>
            <consortium name="The Broad Institute Genome Sequencing Center for Infectious Disease"/>
            <person name="Wu L."/>
            <person name="Ma J."/>
        </authorList>
    </citation>
    <scope>NUCLEOTIDE SEQUENCE [LARGE SCALE GENOMIC DNA]</scope>
    <source>
        <strain evidence="4">CCUG 53270</strain>
    </source>
</reference>
<evidence type="ECO:0000313" key="4">
    <source>
        <dbReference type="Proteomes" id="UP001597180"/>
    </source>
</evidence>
<sequence length="241" mass="27799">MSFIQVLDKGYVRLVNHMGSDLSVVNAARVSYAKESKELEPKDIRLLQFLAREGHTSPFRHVMLQFEVYAPLMVARQWWKYVVGSAHMEGTGDSLEGWNESSRRYITEEPTFYIPGDEEWRSKPANSKQGSGEPIDKEIGMKLTQQLIDIIELGIQKYEEALNNGVCAEQARLFLPSYGMYVRWYWTASLQSVCHFLNQRLEHDAQKEIQEYAKAILELSKPLFPYSVAELMQQHTDTGQE</sequence>
<evidence type="ECO:0000256" key="2">
    <source>
        <dbReference type="SAM" id="MobiDB-lite"/>
    </source>
</evidence>
<protein>
    <recommendedName>
        <fullName evidence="1">FAD-dependent thymidylate synthase</fullName>
        <ecNumber evidence="1">2.1.1.148</ecNumber>
    </recommendedName>
</protein>
<dbReference type="RefSeq" id="WP_345591054.1">
    <property type="nucleotide sequence ID" value="NZ_BAABJG010000026.1"/>
</dbReference>